<name>K3YXI3_SETIT</name>
<dbReference type="InParanoid" id="K3YXI3"/>
<dbReference type="AlphaFoldDB" id="K3YXI3"/>
<evidence type="ECO:0000313" key="2">
    <source>
        <dbReference type="Proteomes" id="UP000004995"/>
    </source>
</evidence>
<proteinExistence type="predicted"/>
<organism evidence="1 2">
    <name type="scientific">Setaria italica</name>
    <name type="common">Foxtail millet</name>
    <name type="synonym">Panicum italicum</name>
    <dbReference type="NCBI Taxonomy" id="4555"/>
    <lineage>
        <taxon>Eukaryota</taxon>
        <taxon>Viridiplantae</taxon>
        <taxon>Streptophyta</taxon>
        <taxon>Embryophyta</taxon>
        <taxon>Tracheophyta</taxon>
        <taxon>Spermatophyta</taxon>
        <taxon>Magnoliopsida</taxon>
        <taxon>Liliopsida</taxon>
        <taxon>Poales</taxon>
        <taxon>Poaceae</taxon>
        <taxon>PACMAD clade</taxon>
        <taxon>Panicoideae</taxon>
        <taxon>Panicodae</taxon>
        <taxon>Paniceae</taxon>
        <taxon>Cenchrinae</taxon>
        <taxon>Setaria</taxon>
    </lineage>
</organism>
<dbReference type="EnsemblPlants" id="KQL32178">
    <property type="protein sequence ID" value="KQL32178"/>
    <property type="gene ID" value="SETIT_018979mg"/>
</dbReference>
<reference evidence="1" key="2">
    <citation type="submission" date="2018-08" db="UniProtKB">
        <authorList>
            <consortium name="EnsemblPlants"/>
        </authorList>
    </citation>
    <scope>IDENTIFICATION</scope>
    <source>
        <strain evidence="1">Yugu1</strain>
    </source>
</reference>
<dbReference type="EMBL" id="AGNK02000605">
    <property type="status" value="NOT_ANNOTATED_CDS"/>
    <property type="molecule type" value="Genomic_DNA"/>
</dbReference>
<keyword evidence="2" id="KW-1185">Reference proteome</keyword>
<reference evidence="2" key="1">
    <citation type="journal article" date="2012" name="Nat. Biotechnol.">
        <title>Reference genome sequence of the model plant Setaria.</title>
        <authorList>
            <person name="Bennetzen J.L."/>
            <person name="Schmutz J."/>
            <person name="Wang H."/>
            <person name="Percifield R."/>
            <person name="Hawkins J."/>
            <person name="Pontaroli A.C."/>
            <person name="Estep M."/>
            <person name="Feng L."/>
            <person name="Vaughn J.N."/>
            <person name="Grimwood J."/>
            <person name="Jenkins J."/>
            <person name="Barry K."/>
            <person name="Lindquist E."/>
            <person name="Hellsten U."/>
            <person name="Deshpande S."/>
            <person name="Wang X."/>
            <person name="Wu X."/>
            <person name="Mitros T."/>
            <person name="Triplett J."/>
            <person name="Yang X."/>
            <person name="Ye C.Y."/>
            <person name="Mauro-Herrera M."/>
            <person name="Wang L."/>
            <person name="Li P."/>
            <person name="Sharma M."/>
            <person name="Sharma R."/>
            <person name="Ronald P.C."/>
            <person name="Panaud O."/>
            <person name="Kellogg E.A."/>
            <person name="Brutnell T.P."/>
            <person name="Doust A.N."/>
            <person name="Tuskan G.A."/>
            <person name="Rokhsar D."/>
            <person name="Devos K.M."/>
        </authorList>
    </citation>
    <scope>NUCLEOTIDE SEQUENCE [LARGE SCALE GENOMIC DNA]</scope>
    <source>
        <strain evidence="2">cv. Yugu1</strain>
    </source>
</reference>
<dbReference type="Proteomes" id="UP000004995">
    <property type="component" value="Unassembled WGS sequence"/>
</dbReference>
<sequence>MADQRGRSLISAEGNWVLQPRAPPPVVVSASIRRNRVAVPTPTFPGHRARLCSLLCDEKGT</sequence>
<protein>
    <submittedName>
        <fullName evidence="1">Uncharacterized protein</fullName>
    </submittedName>
</protein>
<evidence type="ECO:0000313" key="1">
    <source>
        <dbReference type="EnsemblPlants" id="KQL32178"/>
    </source>
</evidence>
<dbReference type="HOGENOM" id="CLU_2926989_0_0_1"/>
<accession>K3YXI3</accession>
<dbReference type="Gramene" id="KQL32178">
    <property type="protein sequence ID" value="KQL32178"/>
    <property type="gene ID" value="SETIT_018979mg"/>
</dbReference>